<dbReference type="SUPFAM" id="SSF52833">
    <property type="entry name" value="Thioredoxin-like"/>
    <property type="match status" value="1"/>
</dbReference>
<dbReference type="OrthoDB" id="1930760at2759"/>
<keyword evidence="3" id="KW-1185">Reference proteome</keyword>
<evidence type="ECO:0000259" key="1">
    <source>
        <dbReference type="Pfam" id="PF01323"/>
    </source>
</evidence>
<dbReference type="Pfam" id="PF01323">
    <property type="entry name" value="DSBA"/>
    <property type="match status" value="1"/>
</dbReference>
<dbReference type="GO" id="GO:0016491">
    <property type="term" value="F:oxidoreductase activity"/>
    <property type="evidence" value="ECO:0007669"/>
    <property type="project" value="InterPro"/>
</dbReference>
<comment type="caution">
    <text evidence="2">The sequence shown here is derived from an EMBL/GenBank/DDBJ whole genome shotgun (WGS) entry which is preliminary data.</text>
</comment>
<name>A0A139HXF8_9PEZI</name>
<dbReference type="InterPro" id="IPR036249">
    <property type="entry name" value="Thioredoxin-like_sf"/>
</dbReference>
<reference evidence="2 3" key="1">
    <citation type="submission" date="2015-07" db="EMBL/GenBank/DDBJ databases">
        <title>Comparative genomics of the Sigatoka disease complex on banana suggests a link between parallel evolutionary changes in Pseudocercospora fijiensis and Pseudocercospora eumusae and increased virulence on the banana host.</title>
        <authorList>
            <person name="Chang T.-C."/>
            <person name="Salvucci A."/>
            <person name="Crous P.W."/>
            <person name="Stergiopoulos I."/>
        </authorList>
    </citation>
    <scope>NUCLEOTIDE SEQUENCE [LARGE SCALE GENOMIC DNA]</scope>
    <source>
        <strain evidence="2 3">CBS 114824</strain>
    </source>
</reference>
<dbReference type="Proteomes" id="UP000070133">
    <property type="component" value="Unassembled WGS sequence"/>
</dbReference>
<dbReference type="EMBL" id="LFZN01000003">
    <property type="protein sequence ID" value="KXT07083.1"/>
    <property type="molecule type" value="Genomic_DNA"/>
</dbReference>
<dbReference type="Gene3D" id="3.40.30.10">
    <property type="entry name" value="Glutaredoxin"/>
    <property type="match status" value="1"/>
</dbReference>
<protein>
    <recommendedName>
        <fullName evidence="1">DSBA-like thioredoxin domain-containing protein</fullName>
    </recommendedName>
</protein>
<accession>A0A139HXF8</accession>
<dbReference type="AlphaFoldDB" id="A0A139HXF8"/>
<organism evidence="2 3">
    <name type="scientific">Pseudocercospora eumusae</name>
    <dbReference type="NCBI Taxonomy" id="321146"/>
    <lineage>
        <taxon>Eukaryota</taxon>
        <taxon>Fungi</taxon>
        <taxon>Dikarya</taxon>
        <taxon>Ascomycota</taxon>
        <taxon>Pezizomycotina</taxon>
        <taxon>Dothideomycetes</taxon>
        <taxon>Dothideomycetidae</taxon>
        <taxon>Mycosphaerellales</taxon>
        <taxon>Mycosphaerellaceae</taxon>
        <taxon>Pseudocercospora</taxon>
    </lineage>
</organism>
<sequence length="221" mass="24954">MLPKMDVFNIKVYTDTICPWCYIGHKSLDRAIEIYKKTYPGGSNKEFLFEYLPYYLKPDAPTEGIPWEERVADKNGEERVNAIRTRLQRVGRQNGIELKFMNRVGNTRDSHRLLQHVRRTKGGDAQKALLEQIYSAHMEHDADITSHKDIARAAVAAGLNEDEVLAFLKSGELTEEVDAMAARSRQDGVTSVPTFDFNGKRVDLEGAAETSEFFEALVAAT</sequence>
<gene>
    <name evidence="2" type="ORF">AC578_2404</name>
</gene>
<dbReference type="CDD" id="cd03024">
    <property type="entry name" value="DsbA_FrnE"/>
    <property type="match status" value="1"/>
</dbReference>
<dbReference type="InterPro" id="IPR001853">
    <property type="entry name" value="DSBA-like_thioredoxin_dom"/>
</dbReference>
<dbReference type="PANTHER" id="PTHR13887">
    <property type="entry name" value="GLUTATHIONE S-TRANSFERASE KAPPA"/>
    <property type="match status" value="1"/>
</dbReference>
<evidence type="ECO:0000313" key="3">
    <source>
        <dbReference type="Proteomes" id="UP000070133"/>
    </source>
</evidence>
<feature type="domain" description="DSBA-like thioredoxin" evidence="1">
    <location>
        <begin position="10"/>
        <end position="213"/>
    </location>
</feature>
<proteinExistence type="predicted"/>
<dbReference type="PANTHER" id="PTHR13887:SF41">
    <property type="entry name" value="THIOREDOXIN SUPERFAMILY PROTEIN"/>
    <property type="match status" value="1"/>
</dbReference>
<evidence type="ECO:0000313" key="2">
    <source>
        <dbReference type="EMBL" id="KXT07083.1"/>
    </source>
</evidence>